<proteinExistence type="predicted"/>
<dbReference type="VEuPathDB" id="FungiDB:ASPSYDRAFT_62774"/>
<evidence type="ECO:0000256" key="3">
    <source>
        <dbReference type="ARBA" id="ARBA00022475"/>
    </source>
</evidence>
<keyword evidence="10" id="KW-1185">Reference proteome</keyword>
<evidence type="ECO:0000256" key="4">
    <source>
        <dbReference type="ARBA" id="ARBA00022519"/>
    </source>
</evidence>
<dbReference type="GO" id="GO:0005886">
    <property type="term" value="C:plasma membrane"/>
    <property type="evidence" value="ECO:0007669"/>
    <property type="project" value="UniProtKB-SubCell"/>
</dbReference>
<keyword evidence="3" id="KW-1003">Cell membrane</keyword>
<evidence type="ECO:0000256" key="8">
    <source>
        <dbReference type="SAM" id="Phobius"/>
    </source>
</evidence>
<reference evidence="10" key="1">
    <citation type="journal article" date="2017" name="Genome Biol.">
        <title>Comparative genomics reveals high biological diversity and specific adaptations in the industrially and medically important fungal genus Aspergillus.</title>
        <authorList>
            <person name="de Vries R.P."/>
            <person name="Riley R."/>
            <person name="Wiebenga A."/>
            <person name="Aguilar-Osorio G."/>
            <person name="Amillis S."/>
            <person name="Uchima C.A."/>
            <person name="Anderluh G."/>
            <person name="Asadollahi M."/>
            <person name="Askin M."/>
            <person name="Barry K."/>
            <person name="Battaglia E."/>
            <person name="Bayram O."/>
            <person name="Benocci T."/>
            <person name="Braus-Stromeyer S.A."/>
            <person name="Caldana C."/>
            <person name="Canovas D."/>
            <person name="Cerqueira G.C."/>
            <person name="Chen F."/>
            <person name="Chen W."/>
            <person name="Choi C."/>
            <person name="Clum A."/>
            <person name="Dos Santos R.A."/>
            <person name="Damasio A.R."/>
            <person name="Diallinas G."/>
            <person name="Emri T."/>
            <person name="Fekete E."/>
            <person name="Flipphi M."/>
            <person name="Freyberg S."/>
            <person name="Gallo A."/>
            <person name="Gournas C."/>
            <person name="Habgood R."/>
            <person name="Hainaut M."/>
            <person name="Harispe M.L."/>
            <person name="Henrissat B."/>
            <person name="Hilden K.S."/>
            <person name="Hope R."/>
            <person name="Hossain A."/>
            <person name="Karabika E."/>
            <person name="Karaffa L."/>
            <person name="Karanyi Z."/>
            <person name="Krasevec N."/>
            <person name="Kuo A."/>
            <person name="Kusch H."/>
            <person name="LaButti K."/>
            <person name="Lagendijk E.L."/>
            <person name="Lapidus A."/>
            <person name="Levasseur A."/>
            <person name="Lindquist E."/>
            <person name="Lipzen A."/>
            <person name="Logrieco A.F."/>
            <person name="MacCabe A."/>
            <person name="Maekelae M.R."/>
            <person name="Malavazi I."/>
            <person name="Melin P."/>
            <person name="Meyer V."/>
            <person name="Mielnichuk N."/>
            <person name="Miskei M."/>
            <person name="Molnar A.P."/>
            <person name="Mule G."/>
            <person name="Ngan C.Y."/>
            <person name="Orejas M."/>
            <person name="Orosz E."/>
            <person name="Ouedraogo J.P."/>
            <person name="Overkamp K.M."/>
            <person name="Park H.-S."/>
            <person name="Perrone G."/>
            <person name="Piumi F."/>
            <person name="Punt P.J."/>
            <person name="Ram A.F."/>
            <person name="Ramon A."/>
            <person name="Rauscher S."/>
            <person name="Record E."/>
            <person name="Riano-Pachon D.M."/>
            <person name="Robert V."/>
            <person name="Roehrig J."/>
            <person name="Ruller R."/>
            <person name="Salamov A."/>
            <person name="Salih N.S."/>
            <person name="Samson R.A."/>
            <person name="Sandor E."/>
            <person name="Sanguinetti M."/>
            <person name="Schuetze T."/>
            <person name="Sepcic K."/>
            <person name="Shelest E."/>
            <person name="Sherlock G."/>
            <person name="Sophianopoulou V."/>
            <person name="Squina F.M."/>
            <person name="Sun H."/>
            <person name="Susca A."/>
            <person name="Todd R.B."/>
            <person name="Tsang A."/>
            <person name="Unkles S.E."/>
            <person name="van de Wiele N."/>
            <person name="van Rossen-Uffink D."/>
            <person name="Oliveira J.V."/>
            <person name="Vesth T.C."/>
            <person name="Visser J."/>
            <person name="Yu J.-H."/>
            <person name="Zhou M."/>
            <person name="Andersen M.R."/>
            <person name="Archer D.B."/>
            <person name="Baker S.E."/>
            <person name="Benoit I."/>
            <person name="Brakhage A.A."/>
            <person name="Braus G.H."/>
            <person name="Fischer R."/>
            <person name="Frisvad J.C."/>
            <person name="Goldman G.H."/>
            <person name="Houbraken J."/>
            <person name="Oakley B."/>
            <person name="Pocsi I."/>
            <person name="Scazzocchio C."/>
            <person name="Seiboth B."/>
            <person name="vanKuyk P.A."/>
            <person name="Wortman J."/>
            <person name="Dyer P.S."/>
            <person name="Grigoriev I.V."/>
        </authorList>
    </citation>
    <scope>NUCLEOTIDE SEQUENCE [LARGE SCALE GENOMIC DNA]</scope>
    <source>
        <strain evidence="10">CBS 593.65</strain>
    </source>
</reference>
<dbReference type="PANTHER" id="PTHR30574">
    <property type="entry name" value="INNER MEMBRANE PROTEIN YEDE"/>
    <property type="match status" value="1"/>
</dbReference>
<accession>A0A1L9SZ45</accession>
<dbReference type="InterPro" id="IPR007272">
    <property type="entry name" value="Sulf_transp_TsuA/YedE"/>
</dbReference>
<dbReference type="Pfam" id="PF04143">
    <property type="entry name" value="Sulf_transp"/>
    <property type="match status" value="1"/>
</dbReference>
<keyword evidence="4" id="KW-0997">Cell inner membrane</keyword>
<keyword evidence="7 8" id="KW-0472">Membrane</keyword>
<organism evidence="9 10">
    <name type="scientific">Aspergillus sydowii CBS 593.65</name>
    <dbReference type="NCBI Taxonomy" id="1036612"/>
    <lineage>
        <taxon>Eukaryota</taxon>
        <taxon>Fungi</taxon>
        <taxon>Dikarya</taxon>
        <taxon>Ascomycota</taxon>
        <taxon>Pezizomycotina</taxon>
        <taxon>Eurotiomycetes</taxon>
        <taxon>Eurotiomycetidae</taxon>
        <taxon>Eurotiales</taxon>
        <taxon>Aspergillaceae</taxon>
        <taxon>Aspergillus</taxon>
        <taxon>Aspergillus subgen. Nidulantes</taxon>
    </lineage>
</organism>
<comment type="subcellular location">
    <subcellularLocation>
        <location evidence="1">Cell inner membrane</location>
        <topology evidence="1">Multi-pass membrane protein</topology>
    </subcellularLocation>
</comment>
<feature type="transmembrane region" description="Helical" evidence="8">
    <location>
        <begin position="307"/>
        <end position="330"/>
    </location>
</feature>
<keyword evidence="6 8" id="KW-1133">Transmembrane helix</keyword>
<evidence type="ECO:0000256" key="7">
    <source>
        <dbReference type="ARBA" id="ARBA00023136"/>
    </source>
</evidence>
<dbReference type="STRING" id="1036612.A0A1L9SZ45"/>
<gene>
    <name evidence="9" type="ORF">ASPSYDRAFT_62774</name>
</gene>
<name>A0A1L9SZ45_9EURO</name>
<keyword evidence="2" id="KW-0813">Transport</keyword>
<evidence type="ECO:0000256" key="5">
    <source>
        <dbReference type="ARBA" id="ARBA00022692"/>
    </source>
</evidence>
<evidence type="ECO:0000313" key="10">
    <source>
        <dbReference type="Proteomes" id="UP000184356"/>
    </source>
</evidence>
<keyword evidence="5 8" id="KW-0812">Transmembrane</keyword>
<dbReference type="AlphaFoldDB" id="A0A1L9SZ45"/>
<feature type="transmembrane region" description="Helical" evidence="8">
    <location>
        <begin position="278"/>
        <end position="295"/>
    </location>
</feature>
<evidence type="ECO:0000256" key="2">
    <source>
        <dbReference type="ARBA" id="ARBA00022448"/>
    </source>
</evidence>
<dbReference type="RefSeq" id="XP_040696245.1">
    <property type="nucleotide sequence ID" value="XM_040850167.1"/>
</dbReference>
<dbReference type="Proteomes" id="UP000184356">
    <property type="component" value="Unassembled WGS sequence"/>
</dbReference>
<feature type="transmembrane region" description="Helical" evidence="8">
    <location>
        <begin position="238"/>
        <end position="258"/>
    </location>
</feature>
<evidence type="ECO:0000256" key="1">
    <source>
        <dbReference type="ARBA" id="ARBA00004429"/>
    </source>
</evidence>
<dbReference type="PANTHER" id="PTHR30574:SF1">
    <property type="entry name" value="SULPHUR TRANSPORT DOMAIN-CONTAINING PROTEIN"/>
    <property type="match status" value="1"/>
</dbReference>
<dbReference type="EMBL" id="KV878601">
    <property type="protein sequence ID" value="OJJ52439.1"/>
    <property type="molecule type" value="Genomic_DNA"/>
</dbReference>
<evidence type="ECO:0000313" key="9">
    <source>
        <dbReference type="EMBL" id="OJJ52439.1"/>
    </source>
</evidence>
<protein>
    <submittedName>
        <fullName evidence="9">Uncharacterized protein</fullName>
    </submittedName>
</protein>
<evidence type="ECO:0000256" key="6">
    <source>
        <dbReference type="ARBA" id="ARBA00022989"/>
    </source>
</evidence>
<feature type="transmembrane region" description="Helical" evidence="8">
    <location>
        <begin position="30"/>
        <end position="50"/>
    </location>
</feature>
<dbReference type="GeneID" id="63766240"/>
<sequence>MAGTLFGSALTASGVYLPSVIISQMELRDFHMLQVFLTASSASALIVALYERTKRQLSRRSPSNLGWIGPYDGNVVGGVMVGFGMTLTGACPGTVLVQVGTGIQSGRNALFGAVLGGVLYTAVNKQLRQCSPKRRGSGSPETASSLHQKIGLSPSTTILIFEGMCIGMILATRRFAPAKTETILDPVVGGLLVGSAQLATLLLTKAPVGVSTCYEDFGRWFWTVIGYQKAEPMPERTLVPRTKALVFAAGILASSYMMSKSVPGMIMNDSLEISATRGILGGLIMAFGARLAGGCTSGHGISGMSMLGISSIITVASMFAGGIGLALWQFSLYRS</sequence>
<dbReference type="OrthoDB" id="10254418at2759"/>